<proteinExistence type="inferred from homology"/>
<dbReference type="STRING" id="337097.BHF71_09135"/>
<reference evidence="10 11" key="1">
    <citation type="submission" date="2016-09" db="EMBL/GenBank/DDBJ databases">
        <title>Draft genome sequence for the type strain of Vulcanibacillus modesticaldus BR, a strictly anaerobic, moderately thermophilic, and nitrate-reducing bacterium from deep sea-hydrothermal vents of the Mid-Atlantic Ridge.</title>
        <authorList>
            <person name="Abin C.A."/>
            <person name="Hollibaugh J.T."/>
        </authorList>
    </citation>
    <scope>NUCLEOTIDE SEQUENCE [LARGE SCALE GENOMIC DNA]</scope>
    <source>
        <strain evidence="10 11">BR</strain>
    </source>
</reference>
<keyword evidence="4 7" id="KW-1133">Transmembrane helix</keyword>
<comment type="function">
    <text evidence="7">Essential cell division protein.</text>
</comment>
<keyword evidence="1 7" id="KW-1003">Cell membrane</keyword>
<dbReference type="EMBL" id="MIJF01000025">
    <property type="protein sequence ID" value="OEF99278.1"/>
    <property type="molecule type" value="Genomic_DNA"/>
</dbReference>
<evidence type="ECO:0000256" key="4">
    <source>
        <dbReference type="ARBA" id="ARBA00022989"/>
    </source>
</evidence>
<dbReference type="RefSeq" id="WP_069656830.1">
    <property type="nucleotide sequence ID" value="NZ_MIJF01000025.1"/>
</dbReference>
<dbReference type="NCBIfam" id="TIGR02209">
    <property type="entry name" value="ftsL_broad"/>
    <property type="match status" value="1"/>
</dbReference>
<name>A0A1D2YU93_9BACI</name>
<evidence type="ECO:0000256" key="9">
    <source>
        <dbReference type="SAM" id="Coils"/>
    </source>
</evidence>
<evidence type="ECO:0000313" key="10">
    <source>
        <dbReference type="EMBL" id="OEF99278.1"/>
    </source>
</evidence>
<protein>
    <recommendedName>
        <fullName evidence="7 8">Cell division protein FtsL</fullName>
    </recommendedName>
</protein>
<organism evidence="10 11">
    <name type="scientific">Vulcanibacillus modesticaldus</name>
    <dbReference type="NCBI Taxonomy" id="337097"/>
    <lineage>
        <taxon>Bacteria</taxon>
        <taxon>Bacillati</taxon>
        <taxon>Bacillota</taxon>
        <taxon>Bacilli</taxon>
        <taxon>Bacillales</taxon>
        <taxon>Bacillaceae</taxon>
        <taxon>Vulcanibacillus</taxon>
    </lineage>
</organism>
<evidence type="ECO:0000256" key="2">
    <source>
        <dbReference type="ARBA" id="ARBA00022618"/>
    </source>
</evidence>
<dbReference type="Pfam" id="PF04977">
    <property type="entry name" value="DivIC"/>
    <property type="match status" value="1"/>
</dbReference>
<feature type="transmembrane region" description="Helical" evidence="7">
    <location>
        <begin position="38"/>
        <end position="59"/>
    </location>
</feature>
<feature type="coiled-coil region" evidence="9">
    <location>
        <begin position="61"/>
        <end position="88"/>
    </location>
</feature>
<evidence type="ECO:0000256" key="6">
    <source>
        <dbReference type="ARBA" id="ARBA00023306"/>
    </source>
</evidence>
<evidence type="ECO:0000256" key="8">
    <source>
        <dbReference type="NCBIfam" id="TIGR02209"/>
    </source>
</evidence>
<dbReference type="HAMAP" id="MF_00910">
    <property type="entry name" value="FtsL"/>
    <property type="match status" value="1"/>
</dbReference>
<evidence type="ECO:0000256" key="1">
    <source>
        <dbReference type="ARBA" id="ARBA00022475"/>
    </source>
</evidence>
<evidence type="ECO:0000256" key="3">
    <source>
        <dbReference type="ARBA" id="ARBA00022692"/>
    </source>
</evidence>
<dbReference type="AlphaFoldDB" id="A0A1D2YU93"/>
<keyword evidence="6 7" id="KW-0131">Cell cycle</keyword>
<comment type="subcellular location">
    <subcellularLocation>
        <location evidence="7">Cell membrane</location>
        <topology evidence="7">Single-pass type II membrane protein</topology>
    </subcellularLocation>
    <text evidence="7">Localizes to the division septum where it forms a ring structure.</text>
</comment>
<dbReference type="InterPro" id="IPR007060">
    <property type="entry name" value="FtsL/DivIC"/>
</dbReference>
<sequence>MTPYTNGNLAVQFQDKDYKNKRIIKKTKKKSIPASEKLFYLFSILFIAIVASVVISGYAQIAEYNYTVQKLEKSIADINHQNEILQMKIAELSSPERILEIAQNELGMTLNEEQVIVISQSIN</sequence>
<accession>A0A1D2YU93</accession>
<keyword evidence="3 7" id="KW-0812">Transmembrane</keyword>
<dbReference type="GO" id="GO:0005886">
    <property type="term" value="C:plasma membrane"/>
    <property type="evidence" value="ECO:0007669"/>
    <property type="project" value="UniProtKB-SubCell"/>
</dbReference>
<evidence type="ECO:0000256" key="5">
    <source>
        <dbReference type="ARBA" id="ARBA00023136"/>
    </source>
</evidence>
<evidence type="ECO:0000256" key="7">
    <source>
        <dbReference type="HAMAP-Rule" id="MF_00910"/>
    </source>
</evidence>
<keyword evidence="11" id="KW-1185">Reference proteome</keyword>
<keyword evidence="5 7" id="KW-0472">Membrane</keyword>
<dbReference type="GO" id="GO:0043093">
    <property type="term" value="P:FtsZ-dependent cytokinesis"/>
    <property type="evidence" value="ECO:0007669"/>
    <property type="project" value="UniProtKB-UniRule"/>
</dbReference>
<comment type="caution">
    <text evidence="10">The sequence shown here is derived from an EMBL/GenBank/DDBJ whole genome shotgun (WGS) entry which is preliminary data.</text>
</comment>
<dbReference type="OrthoDB" id="2989137at2"/>
<dbReference type="GO" id="GO:0032153">
    <property type="term" value="C:cell division site"/>
    <property type="evidence" value="ECO:0007669"/>
    <property type="project" value="UniProtKB-UniRule"/>
</dbReference>
<keyword evidence="2 7" id="KW-0132">Cell division</keyword>
<dbReference type="InterPro" id="IPR011922">
    <property type="entry name" value="Cell_div_FtsL"/>
</dbReference>
<evidence type="ECO:0000313" key="11">
    <source>
        <dbReference type="Proteomes" id="UP000243739"/>
    </source>
</evidence>
<comment type="similarity">
    <text evidence="7">Belongs to the FtsL family.</text>
</comment>
<keyword evidence="9" id="KW-0175">Coiled coil</keyword>
<gene>
    <name evidence="7" type="primary">ftsL</name>
    <name evidence="10" type="ORF">BHF71_09135</name>
</gene>
<dbReference type="Proteomes" id="UP000243739">
    <property type="component" value="Unassembled WGS sequence"/>
</dbReference>